<feature type="compositionally biased region" description="Low complexity" evidence="1">
    <location>
        <begin position="260"/>
        <end position="299"/>
    </location>
</feature>
<keyword evidence="3" id="KW-1185">Reference proteome</keyword>
<accession>A0A813ERJ2</accession>
<protein>
    <submittedName>
        <fullName evidence="2">Uncharacterized protein</fullName>
    </submittedName>
</protein>
<gene>
    <name evidence="2" type="ORF">PGLA1383_LOCUS21536</name>
</gene>
<feature type="region of interest" description="Disordered" evidence="1">
    <location>
        <begin position="241"/>
        <end position="357"/>
    </location>
</feature>
<sequence length="498" mass="52509">MELNLLGSTPKGGMPTAPATRSLPPGIAADPLVALRRSIATAATAKPKGAPKPQRPPPWASQGAAGGAAVAPGGFLFGGGGPPQQAFDPEEAPEASFGNGGFPVSMPAAGMSSMAAMMQNPMAAFSQMPSWGNSGWGNSGWDNSGSSWYQNPFAGMQPSQLSAMATQMENDALVSMASQMLQHMPVVEDSLPSKVPSVRASADYSTGPAFDKDALDRAAAISAATFLATQQQELAAQQKELETQKKEFAAQKQALEAQRSRQTQQQEQQPQHQQPSTQTPSPALKQAQKQPQRTPQVQQPEHKEASRTSTKRSSSAAGNEAVEVLQKRSKQADGQSANLSRPPSGARPASGTTRRATVQSFAEGDLVQYWSDTKKTWIDTRIKAVNLGLDGAVSTYDIAGKAGAQADKLRKRPAAQELNSEGASPGAPRKTVAFAAAGGSKPPQVAEAKAKLRQMLLRPGAMRRPSAGSFAVGDKVQYYSIGQKKWCNTQVNGVHLRE</sequence>
<evidence type="ECO:0000256" key="1">
    <source>
        <dbReference type="SAM" id="MobiDB-lite"/>
    </source>
</evidence>
<dbReference type="Proteomes" id="UP000654075">
    <property type="component" value="Unassembled WGS sequence"/>
</dbReference>
<feature type="compositionally biased region" description="Polar residues" evidence="1">
    <location>
        <begin position="332"/>
        <end position="341"/>
    </location>
</feature>
<feature type="region of interest" description="Disordered" evidence="1">
    <location>
        <begin position="40"/>
        <end position="100"/>
    </location>
</feature>
<feature type="region of interest" description="Disordered" evidence="1">
    <location>
        <begin position="1"/>
        <end position="26"/>
    </location>
</feature>
<proteinExistence type="predicted"/>
<reference evidence="2" key="1">
    <citation type="submission" date="2021-02" db="EMBL/GenBank/DDBJ databases">
        <authorList>
            <person name="Dougan E. K."/>
            <person name="Rhodes N."/>
            <person name="Thang M."/>
            <person name="Chan C."/>
        </authorList>
    </citation>
    <scope>NUCLEOTIDE SEQUENCE</scope>
</reference>
<feature type="compositionally biased region" description="Low complexity" evidence="1">
    <location>
        <begin position="60"/>
        <end position="74"/>
    </location>
</feature>
<evidence type="ECO:0000313" key="2">
    <source>
        <dbReference type="EMBL" id="CAE8603323.1"/>
    </source>
</evidence>
<feature type="compositionally biased region" description="Low complexity" evidence="1">
    <location>
        <begin position="307"/>
        <end position="317"/>
    </location>
</feature>
<name>A0A813ERJ2_POLGL</name>
<feature type="non-terminal residue" evidence="2">
    <location>
        <position position="1"/>
    </location>
</feature>
<feature type="compositionally biased region" description="Low complexity" evidence="1">
    <location>
        <begin position="40"/>
        <end position="52"/>
    </location>
</feature>
<evidence type="ECO:0000313" key="3">
    <source>
        <dbReference type="Proteomes" id="UP000654075"/>
    </source>
</evidence>
<organism evidence="2 3">
    <name type="scientific">Polarella glacialis</name>
    <name type="common">Dinoflagellate</name>
    <dbReference type="NCBI Taxonomy" id="89957"/>
    <lineage>
        <taxon>Eukaryota</taxon>
        <taxon>Sar</taxon>
        <taxon>Alveolata</taxon>
        <taxon>Dinophyceae</taxon>
        <taxon>Suessiales</taxon>
        <taxon>Suessiaceae</taxon>
        <taxon>Polarella</taxon>
    </lineage>
</organism>
<dbReference type="AlphaFoldDB" id="A0A813ERJ2"/>
<comment type="caution">
    <text evidence="2">The sequence shown here is derived from an EMBL/GenBank/DDBJ whole genome shotgun (WGS) entry which is preliminary data.</text>
</comment>
<dbReference type="EMBL" id="CAJNNV010015278">
    <property type="protein sequence ID" value="CAE8603323.1"/>
    <property type="molecule type" value="Genomic_DNA"/>
</dbReference>